<dbReference type="Pfam" id="PF02615">
    <property type="entry name" value="Ldh_2"/>
    <property type="match status" value="1"/>
</dbReference>
<dbReference type="InterPro" id="IPR036111">
    <property type="entry name" value="Mal/L-sulfo/L-lacto_DH-like_sf"/>
</dbReference>
<dbReference type="Gene3D" id="3.30.1370.60">
    <property type="entry name" value="Hypothetical oxidoreductase yiak, domain 2"/>
    <property type="match status" value="1"/>
</dbReference>
<dbReference type="InterPro" id="IPR043143">
    <property type="entry name" value="Mal/L-sulf/L-lact_DH-like_NADP"/>
</dbReference>
<comment type="similarity">
    <text evidence="1">Belongs to the LDH2/MDH2 oxidoreductase family.</text>
</comment>
<evidence type="ECO:0000256" key="2">
    <source>
        <dbReference type="ARBA" id="ARBA00023002"/>
    </source>
</evidence>
<evidence type="ECO:0000313" key="4">
    <source>
        <dbReference type="Proteomes" id="UP000655287"/>
    </source>
</evidence>
<dbReference type="PANTHER" id="PTHR11091:SF0">
    <property type="entry name" value="MALATE DEHYDROGENASE"/>
    <property type="match status" value="1"/>
</dbReference>
<dbReference type="RefSeq" id="WP_203982634.1">
    <property type="nucleotide sequence ID" value="NZ_BOOU01000013.1"/>
</dbReference>
<dbReference type="SUPFAM" id="SSF89733">
    <property type="entry name" value="L-sulfolactate dehydrogenase-like"/>
    <property type="match status" value="1"/>
</dbReference>
<keyword evidence="4" id="KW-1185">Reference proteome</keyword>
<dbReference type="PANTHER" id="PTHR11091">
    <property type="entry name" value="OXIDOREDUCTASE-RELATED"/>
    <property type="match status" value="1"/>
</dbReference>
<proteinExistence type="inferred from homology"/>
<evidence type="ECO:0000256" key="1">
    <source>
        <dbReference type="ARBA" id="ARBA00006056"/>
    </source>
</evidence>
<evidence type="ECO:0000313" key="3">
    <source>
        <dbReference type="EMBL" id="GII76001.1"/>
    </source>
</evidence>
<comment type="caution">
    <text evidence="3">The sequence shown here is derived from an EMBL/GenBank/DDBJ whole genome shotgun (WGS) entry which is preliminary data.</text>
</comment>
<dbReference type="InterPro" id="IPR043144">
    <property type="entry name" value="Mal/L-sulf/L-lact_DH-like_ah"/>
</dbReference>
<dbReference type="GO" id="GO:0016491">
    <property type="term" value="F:oxidoreductase activity"/>
    <property type="evidence" value="ECO:0007669"/>
    <property type="project" value="UniProtKB-KW"/>
</dbReference>
<dbReference type="Gene3D" id="1.10.1530.10">
    <property type="match status" value="1"/>
</dbReference>
<accession>A0A919UWG6</accession>
<dbReference type="Proteomes" id="UP000655287">
    <property type="component" value="Unassembled WGS sequence"/>
</dbReference>
<dbReference type="InterPro" id="IPR003767">
    <property type="entry name" value="Malate/L-lactate_DH-like"/>
</dbReference>
<gene>
    <name evidence="3" type="primary">lhpD</name>
    <name evidence="3" type="ORF">Sru01_09830</name>
</gene>
<name>A0A919UWG6_9ACTN</name>
<keyword evidence="2" id="KW-0560">Oxidoreductase</keyword>
<protein>
    <submittedName>
        <fullName evidence="3">Delta(1)-pyrroline-2-carboxylate/Delta(1)-piperid eine-2-carboxylate reductase</fullName>
    </submittedName>
</protein>
<reference evidence="3" key="1">
    <citation type="submission" date="2021-01" db="EMBL/GenBank/DDBJ databases">
        <title>Whole genome shotgun sequence of Sphaerisporangium rufum NBRC 109079.</title>
        <authorList>
            <person name="Komaki H."/>
            <person name="Tamura T."/>
        </authorList>
    </citation>
    <scope>NUCLEOTIDE SEQUENCE</scope>
    <source>
        <strain evidence="3">NBRC 109079</strain>
    </source>
</reference>
<sequence length="324" mass="32344">MTGRLAWEQAHRLAVGALTSLGYSEPEASAITDHLLAAEAAGITALGLRRISWIAEIIAAGAPPGDPSEVVPARGGCVLVDGHGGIGYLAADRAVAAAAESARAGGVAVAAVRDVFLTGSLRVYGDRLARQGLAGIITSSAAPAVVAPGPGGRRVLGTNPFAVFVPGHPVPLVFDTGVTSLTYSELARRAAAGEPIPAGCGLDRTGEPTTDAAAVLDGGAMLPWAGHRGFGLAVAVQALAMMAGGPAVPGGLAGCAMVIFAVDPRALDPAAPVPDLGELAGVLDRAGGRPPGLRWAQAQRAGREQGLRVEPATVTSLRELARAG</sequence>
<dbReference type="EMBL" id="BOOU01000013">
    <property type="protein sequence ID" value="GII76001.1"/>
    <property type="molecule type" value="Genomic_DNA"/>
</dbReference>
<dbReference type="AlphaFoldDB" id="A0A919UWG6"/>
<organism evidence="3 4">
    <name type="scientific">Sphaerisporangium rufum</name>
    <dbReference type="NCBI Taxonomy" id="1381558"/>
    <lineage>
        <taxon>Bacteria</taxon>
        <taxon>Bacillati</taxon>
        <taxon>Actinomycetota</taxon>
        <taxon>Actinomycetes</taxon>
        <taxon>Streptosporangiales</taxon>
        <taxon>Streptosporangiaceae</taxon>
        <taxon>Sphaerisporangium</taxon>
    </lineage>
</organism>